<dbReference type="SUPFAM" id="SSF55729">
    <property type="entry name" value="Acyl-CoA N-acyltransferases (Nat)"/>
    <property type="match status" value="1"/>
</dbReference>
<protein>
    <submittedName>
        <fullName evidence="2">GNAT family acetyltransferase</fullName>
    </submittedName>
</protein>
<dbReference type="Pfam" id="PF14542">
    <property type="entry name" value="Acetyltransf_CG"/>
    <property type="match status" value="1"/>
</dbReference>
<name>A0ABV2N0U1_9HYPH</name>
<proteinExistence type="predicted"/>
<comment type="caution">
    <text evidence="2">The sequence shown here is derived from an EMBL/GenBank/DDBJ whole genome shotgun (WGS) entry which is preliminary data.</text>
</comment>
<dbReference type="Proteomes" id="UP001549076">
    <property type="component" value="Unassembled WGS sequence"/>
</dbReference>
<evidence type="ECO:0000313" key="3">
    <source>
        <dbReference type="Proteomes" id="UP001549076"/>
    </source>
</evidence>
<dbReference type="Gene3D" id="3.40.630.30">
    <property type="match status" value="1"/>
</dbReference>
<dbReference type="PANTHER" id="PTHR31435:SF10">
    <property type="entry name" value="BSR4717 PROTEIN"/>
    <property type="match status" value="1"/>
</dbReference>
<dbReference type="PANTHER" id="PTHR31435">
    <property type="entry name" value="PROTEIN NATD1"/>
    <property type="match status" value="1"/>
</dbReference>
<dbReference type="RefSeq" id="WP_354193746.1">
    <property type="nucleotide sequence ID" value="NZ_JBEPML010000004.1"/>
</dbReference>
<evidence type="ECO:0000259" key="1">
    <source>
        <dbReference type="PROSITE" id="PS51729"/>
    </source>
</evidence>
<feature type="domain" description="N-acetyltransferase" evidence="1">
    <location>
        <begin position="10"/>
        <end position="98"/>
    </location>
</feature>
<dbReference type="PROSITE" id="PS51729">
    <property type="entry name" value="GNAT_YJDJ"/>
    <property type="match status" value="1"/>
</dbReference>
<keyword evidence="3" id="KW-1185">Reference proteome</keyword>
<sequence length="105" mass="11535">MADIRIEKEEGEGRHGRYVARIEGVEGEAEITFTRRGPDRISADHTGAPETMRGTGAAAALVSFMVEDARRNGFRIIPICPYVRAQYAKHAEWSDAFTTAPGESP</sequence>
<reference evidence="2 3" key="1">
    <citation type="submission" date="2024-06" db="EMBL/GenBank/DDBJ databases">
        <title>Genomic Encyclopedia of Type Strains, Phase IV (KMG-IV): sequencing the most valuable type-strain genomes for metagenomic binning, comparative biology and taxonomic classification.</title>
        <authorList>
            <person name="Goeker M."/>
        </authorList>
    </citation>
    <scope>NUCLEOTIDE SEQUENCE [LARGE SCALE GENOMIC DNA]</scope>
    <source>
        <strain evidence="2 3">DSM 27865</strain>
    </source>
</reference>
<gene>
    <name evidence="2" type="ORF">ABID37_001630</name>
</gene>
<evidence type="ECO:0000313" key="2">
    <source>
        <dbReference type="EMBL" id="MET3791422.1"/>
    </source>
</evidence>
<dbReference type="EMBL" id="JBEPML010000004">
    <property type="protein sequence ID" value="MET3791422.1"/>
    <property type="molecule type" value="Genomic_DNA"/>
</dbReference>
<dbReference type="InterPro" id="IPR016181">
    <property type="entry name" value="Acyl_CoA_acyltransferase"/>
</dbReference>
<dbReference type="InterPro" id="IPR031165">
    <property type="entry name" value="GNAT_YJDJ"/>
</dbReference>
<accession>A0ABV2N0U1</accession>
<organism evidence="2 3">
    <name type="scientific">Aquamicrobium terrae</name>
    <dbReference type="NCBI Taxonomy" id="1324945"/>
    <lineage>
        <taxon>Bacteria</taxon>
        <taxon>Pseudomonadati</taxon>
        <taxon>Pseudomonadota</taxon>
        <taxon>Alphaproteobacteria</taxon>
        <taxon>Hyphomicrobiales</taxon>
        <taxon>Phyllobacteriaceae</taxon>
        <taxon>Aquamicrobium</taxon>
    </lineage>
</organism>
<dbReference type="InterPro" id="IPR045057">
    <property type="entry name" value="Gcn5-rel_NAT"/>
</dbReference>